<dbReference type="Proteomes" id="UP000485058">
    <property type="component" value="Unassembled WGS sequence"/>
</dbReference>
<accession>A0A699YV75</accession>
<reference evidence="1 2" key="1">
    <citation type="submission" date="2020-02" db="EMBL/GenBank/DDBJ databases">
        <title>Draft genome sequence of Haematococcus lacustris strain NIES-144.</title>
        <authorList>
            <person name="Morimoto D."/>
            <person name="Nakagawa S."/>
            <person name="Yoshida T."/>
            <person name="Sawayama S."/>
        </authorList>
    </citation>
    <scope>NUCLEOTIDE SEQUENCE [LARGE SCALE GENOMIC DNA]</scope>
    <source>
        <strain evidence="1 2">NIES-144</strain>
    </source>
</reference>
<evidence type="ECO:0000313" key="1">
    <source>
        <dbReference type="EMBL" id="GFH10714.1"/>
    </source>
</evidence>
<comment type="caution">
    <text evidence="1">The sequence shown here is derived from an EMBL/GenBank/DDBJ whole genome shotgun (WGS) entry which is preliminary data.</text>
</comment>
<proteinExistence type="predicted"/>
<dbReference type="EMBL" id="BLLF01000339">
    <property type="protein sequence ID" value="GFH10714.1"/>
    <property type="molecule type" value="Genomic_DNA"/>
</dbReference>
<protein>
    <submittedName>
        <fullName evidence="1">Uncharacterized protein</fullName>
    </submittedName>
</protein>
<gene>
    <name evidence="1" type="ORF">HaLaN_06076</name>
</gene>
<name>A0A699YV75_HAELA</name>
<keyword evidence="2" id="KW-1185">Reference proteome</keyword>
<sequence length="91" mass="10176">MHTPQPLTSLPALPITGPRLRAYPAFCCCACQHCEMPREEVVLQVMEPRYQHLMAVTLAQGRELGLLFTPHLGITATVTRWVDSSPTKYPT</sequence>
<evidence type="ECO:0000313" key="2">
    <source>
        <dbReference type="Proteomes" id="UP000485058"/>
    </source>
</evidence>
<dbReference type="AlphaFoldDB" id="A0A699YV75"/>
<organism evidence="1 2">
    <name type="scientific">Haematococcus lacustris</name>
    <name type="common">Green alga</name>
    <name type="synonym">Haematococcus pluvialis</name>
    <dbReference type="NCBI Taxonomy" id="44745"/>
    <lineage>
        <taxon>Eukaryota</taxon>
        <taxon>Viridiplantae</taxon>
        <taxon>Chlorophyta</taxon>
        <taxon>core chlorophytes</taxon>
        <taxon>Chlorophyceae</taxon>
        <taxon>CS clade</taxon>
        <taxon>Chlamydomonadales</taxon>
        <taxon>Haematococcaceae</taxon>
        <taxon>Haematococcus</taxon>
    </lineage>
</organism>